<feature type="compositionally biased region" description="Basic and acidic residues" evidence="1">
    <location>
        <begin position="255"/>
        <end position="268"/>
    </location>
</feature>
<keyword evidence="3" id="KW-1185">Reference proteome</keyword>
<feature type="region of interest" description="Disordered" evidence="1">
    <location>
        <begin position="178"/>
        <end position="207"/>
    </location>
</feature>
<sequence>MLNEMEECGPVECDKYAFLLGSALRNSDQENFFTVYDSILPQNIPKSQLHWIKERARFIAELPEGEFNEWVVDARSFSLAPGKSKMSRSKPTRVTATVSVGALSDDDDETSGPYHSMSSSSRLHKHGSLTDSGRPATVSRKNSLSSEMSEEARGAYDYYPKRSDSVIDSVKIQDVTSPEYDEAIDVESDKSSVESPRSEDSGKGEYNVTQLDEYGIELKTFHRQGYHASDEDSDGNCHPHKKLYGSRSQAQYGYKRPEEDKEEYERATSFDQSSQIFPRFEVDKNRKVTAVDAGTSFPLSRTEPSLSKSYSTGSRTEEWNLKQKRSRAIGRMLDMVYGPSTNKSFSQPHYSDCVLQSKVHVFCPNIIHP</sequence>
<accession>V4B110</accession>
<dbReference type="RefSeq" id="XP_009048342.1">
    <property type="nucleotide sequence ID" value="XM_009050094.1"/>
</dbReference>
<gene>
    <name evidence="2" type="ORF">LOTGIDRAFT_238395</name>
</gene>
<protein>
    <submittedName>
        <fullName evidence="2">Uncharacterized protein</fullName>
    </submittedName>
</protein>
<evidence type="ECO:0000313" key="3">
    <source>
        <dbReference type="Proteomes" id="UP000030746"/>
    </source>
</evidence>
<organism evidence="2 3">
    <name type="scientific">Lottia gigantea</name>
    <name type="common">Giant owl limpet</name>
    <dbReference type="NCBI Taxonomy" id="225164"/>
    <lineage>
        <taxon>Eukaryota</taxon>
        <taxon>Metazoa</taxon>
        <taxon>Spiralia</taxon>
        <taxon>Lophotrochozoa</taxon>
        <taxon>Mollusca</taxon>
        <taxon>Gastropoda</taxon>
        <taxon>Patellogastropoda</taxon>
        <taxon>Lottioidea</taxon>
        <taxon>Lottiidae</taxon>
        <taxon>Lottia</taxon>
    </lineage>
</organism>
<dbReference type="HOGENOM" id="CLU_750705_0_0_1"/>
<dbReference type="CTD" id="20250747"/>
<evidence type="ECO:0000256" key="1">
    <source>
        <dbReference type="SAM" id="MobiDB-lite"/>
    </source>
</evidence>
<feature type="compositionally biased region" description="Basic and acidic residues" evidence="1">
    <location>
        <begin position="187"/>
        <end position="203"/>
    </location>
</feature>
<dbReference type="Proteomes" id="UP000030746">
    <property type="component" value="Unassembled WGS sequence"/>
</dbReference>
<proteinExistence type="predicted"/>
<dbReference type="OrthoDB" id="5966728at2759"/>
<dbReference type="AlphaFoldDB" id="V4B110"/>
<feature type="region of interest" description="Disordered" evidence="1">
    <location>
        <begin position="226"/>
        <end position="270"/>
    </location>
</feature>
<dbReference type="EMBL" id="KB200592">
    <property type="protein sequence ID" value="ESP00981.1"/>
    <property type="molecule type" value="Genomic_DNA"/>
</dbReference>
<dbReference type="GeneID" id="20250747"/>
<reference evidence="2 3" key="1">
    <citation type="journal article" date="2013" name="Nature">
        <title>Insights into bilaterian evolution from three spiralian genomes.</title>
        <authorList>
            <person name="Simakov O."/>
            <person name="Marletaz F."/>
            <person name="Cho S.J."/>
            <person name="Edsinger-Gonzales E."/>
            <person name="Havlak P."/>
            <person name="Hellsten U."/>
            <person name="Kuo D.H."/>
            <person name="Larsson T."/>
            <person name="Lv J."/>
            <person name="Arendt D."/>
            <person name="Savage R."/>
            <person name="Osoegawa K."/>
            <person name="de Jong P."/>
            <person name="Grimwood J."/>
            <person name="Chapman J.A."/>
            <person name="Shapiro H."/>
            <person name="Aerts A."/>
            <person name="Otillar R.P."/>
            <person name="Terry A.Y."/>
            <person name="Boore J.L."/>
            <person name="Grigoriev I.V."/>
            <person name="Lindberg D.R."/>
            <person name="Seaver E.C."/>
            <person name="Weisblat D.A."/>
            <person name="Putnam N.H."/>
            <person name="Rokhsar D.S."/>
        </authorList>
    </citation>
    <scope>NUCLEOTIDE SEQUENCE [LARGE SCALE GENOMIC DNA]</scope>
</reference>
<evidence type="ECO:0000313" key="2">
    <source>
        <dbReference type="EMBL" id="ESP00981.1"/>
    </source>
</evidence>
<feature type="region of interest" description="Disordered" evidence="1">
    <location>
        <begin position="100"/>
        <end position="151"/>
    </location>
</feature>
<dbReference type="KEGG" id="lgi:LOTGIDRAFT_238395"/>
<name>V4B110_LOTGI</name>